<gene>
    <name evidence="3" type="ORF">QTO34_017804</name>
</gene>
<name>A0AA40LRL1_CNENI</name>
<evidence type="ECO:0000256" key="1">
    <source>
        <dbReference type="PROSITE-ProRule" id="PRU01133"/>
    </source>
</evidence>
<dbReference type="PROSITE" id="PS51797">
    <property type="entry name" value="TCTP_3"/>
    <property type="match status" value="1"/>
</dbReference>
<dbReference type="Proteomes" id="UP001177744">
    <property type="component" value="Unassembled WGS sequence"/>
</dbReference>
<sequence>MQFWKDYNIYDGIKNLVWTWGNVTKKCMNDIWKKTLKRFYHNFKEFAKDGEVAKINKAAIEMPNNFNLGVDENVIEEPLKIVPEKMSNEKLLELEQECIAQEEIGHGLNTKSYKIREILDRLCLEEEGKKVSRTEGNIDDSFIGGNASAAGPEGEDTESTVITCVDIS</sequence>
<dbReference type="SUPFAM" id="SSF51316">
    <property type="entry name" value="Mss4-like"/>
    <property type="match status" value="1"/>
</dbReference>
<evidence type="ECO:0000313" key="4">
    <source>
        <dbReference type="Proteomes" id="UP001177744"/>
    </source>
</evidence>
<reference evidence="3" key="1">
    <citation type="submission" date="2023-06" db="EMBL/GenBank/DDBJ databases">
        <title>Reference genome for the Northern bat (Eptesicus nilssonii), a most northern bat species.</title>
        <authorList>
            <person name="Laine V.N."/>
            <person name="Pulliainen A.T."/>
            <person name="Lilley T.M."/>
        </authorList>
    </citation>
    <scope>NUCLEOTIDE SEQUENCE</scope>
    <source>
        <strain evidence="3">BLF_Eptnil</strain>
        <tissue evidence="3">Kidney</tissue>
    </source>
</reference>
<evidence type="ECO:0000259" key="2">
    <source>
        <dbReference type="PROSITE" id="PS51797"/>
    </source>
</evidence>
<dbReference type="InterPro" id="IPR034737">
    <property type="entry name" value="TCTP"/>
</dbReference>
<organism evidence="3 4">
    <name type="scientific">Cnephaeus nilssonii</name>
    <name type="common">Northern bat</name>
    <name type="synonym">Eptesicus nilssonii</name>
    <dbReference type="NCBI Taxonomy" id="3371016"/>
    <lineage>
        <taxon>Eukaryota</taxon>
        <taxon>Metazoa</taxon>
        <taxon>Chordata</taxon>
        <taxon>Craniata</taxon>
        <taxon>Vertebrata</taxon>
        <taxon>Euteleostomi</taxon>
        <taxon>Mammalia</taxon>
        <taxon>Eutheria</taxon>
        <taxon>Laurasiatheria</taxon>
        <taxon>Chiroptera</taxon>
        <taxon>Yangochiroptera</taxon>
        <taxon>Vespertilionidae</taxon>
        <taxon>Cnephaeus</taxon>
    </lineage>
</organism>
<feature type="domain" description="TCTP" evidence="2">
    <location>
        <begin position="93"/>
        <end position="168"/>
    </location>
</feature>
<dbReference type="InterPro" id="IPR011323">
    <property type="entry name" value="Mss4/transl-control_tumour"/>
</dbReference>
<dbReference type="InterPro" id="IPR011057">
    <property type="entry name" value="Mss4-like_sf"/>
</dbReference>
<protein>
    <recommendedName>
        <fullName evidence="2">TCTP domain-containing protein</fullName>
    </recommendedName>
</protein>
<comment type="similarity">
    <text evidence="1">Belongs to the TCTP family.</text>
</comment>
<dbReference type="Gene3D" id="2.170.150.10">
    <property type="entry name" value="Metal Binding Protein, Guanine Nucleotide Exchange Factor, Chain A"/>
    <property type="match status" value="1"/>
</dbReference>
<dbReference type="EMBL" id="JAULJE010000007">
    <property type="protein sequence ID" value="KAK1341398.1"/>
    <property type="molecule type" value="Genomic_DNA"/>
</dbReference>
<evidence type="ECO:0000313" key="3">
    <source>
        <dbReference type="EMBL" id="KAK1341398.1"/>
    </source>
</evidence>
<dbReference type="AlphaFoldDB" id="A0AA40LRL1"/>
<dbReference type="Pfam" id="PF00838">
    <property type="entry name" value="TCTP"/>
    <property type="match status" value="1"/>
</dbReference>
<accession>A0AA40LRL1</accession>
<proteinExistence type="inferred from homology"/>
<keyword evidence="4" id="KW-1185">Reference proteome</keyword>
<comment type="caution">
    <text evidence="3">The sequence shown here is derived from an EMBL/GenBank/DDBJ whole genome shotgun (WGS) entry which is preliminary data.</text>
</comment>
<dbReference type="InterPro" id="IPR018105">
    <property type="entry name" value="Translational_control_tumour_p"/>
</dbReference>